<evidence type="ECO:0000313" key="2">
    <source>
        <dbReference type="EMBL" id="GEP96325.1"/>
    </source>
</evidence>
<dbReference type="PANTHER" id="PTHR21666:SF268">
    <property type="entry name" value="PEPTIDASE M23 DOMAIN-CONTAINING PROTEIN"/>
    <property type="match status" value="1"/>
</dbReference>
<dbReference type="GO" id="GO:0004222">
    <property type="term" value="F:metalloendopeptidase activity"/>
    <property type="evidence" value="ECO:0007669"/>
    <property type="project" value="TreeGrafter"/>
</dbReference>
<feature type="domain" description="M23ase beta-sheet core" evidence="1">
    <location>
        <begin position="184"/>
        <end position="281"/>
    </location>
</feature>
<sequence>MEACKAPIAGVFGKRTPHEVYTDKISAAGLDQTVMGRSWLDAASRSLAAPAVITTPYSERGYFAAERPGAVGLRFPGKMGEKLLISLETVPATGFTVYMDLWRVEGSNNELKLLAAADTAARALEYEVEGDESLLLRLQPALLESGEYTLSIRTGPSLAYPIRAPGNNHIRSFWGAARDAGARRHEGIDLFAKFRTPVVAAADGVVTSVSESNLGGKTVWMRPEDKSYVLYYAHLDEQLVREGQRVKTGDTLGLMGNTGNARTTPPHLHFGIYGRGGAVDPLAFVNPVVKEPPVIKAKGSLPGEHVRVQLPSAKIYSAPVTDTTAVSVPRHTPLRVEAAMGNWLRVVLPDAQSGYISTTAVASLDKPLRDRRLNTAATVHEAPDTLAARKTTLPADETVAVLAQYNEYLFVQYNGGDKGWMIR</sequence>
<dbReference type="CDD" id="cd12797">
    <property type="entry name" value="M23_peptidase"/>
    <property type="match status" value="1"/>
</dbReference>
<keyword evidence="3" id="KW-1185">Reference proteome</keyword>
<dbReference type="SUPFAM" id="SSF51261">
    <property type="entry name" value="Duplicated hybrid motif"/>
    <property type="match status" value="1"/>
</dbReference>
<proteinExistence type="predicted"/>
<evidence type="ECO:0000259" key="1">
    <source>
        <dbReference type="Pfam" id="PF01551"/>
    </source>
</evidence>
<reference evidence="2 3" key="1">
    <citation type="submission" date="2019-07" db="EMBL/GenBank/DDBJ databases">
        <title>Whole genome shotgun sequence of Chitinophaga cymbidii NBRC 109752.</title>
        <authorList>
            <person name="Hosoyama A."/>
            <person name="Uohara A."/>
            <person name="Ohji S."/>
            <person name="Ichikawa N."/>
        </authorList>
    </citation>
    <scope>NUCLEOTIDE SEQUENCE [LARGE SCALE GENOMIC DNA]</scope>
    <source>
        <strain evidence="2 3">NBRC 109752</strain>
    </source>
</reference>
<dbReference type="EMBL" id="BKAU01000002">
    <property type="protein sequence ID" value="GEP96325.1"/>
    <property type="molecule type" value="Genomic_DNA"/>
</dbReference>
<evidence type="ECO:0000313" key="3">
    <source>
        <dbReference type="Proteomes" id="UP000321436"/>
    </source>
</evidence>
<gene>
    <name evidence="2" type="ORF">CCY01nite_25850</name>
</gene>
<dbReference type="Gene3D" id="2.70.70.10">
    <property type="entry name" value="Glucose Permease (Domain IIA)"/>
    <property type="match status" value="1"/>
</dbReference>
<dbReference type="InterPro" id="IPR016047">
    <property type="entry name" value="M23ase_b-sheet_dom"/>
</dbReference>
<dbReference type="Pfam" id="PF01551">
    <property type="entry name" value="Peptidase_M23"/>
    <property type="match status" value="1"/>
</dbReference>
<dbReference type="InterPro" id="IPR011055">
    <property type="entry name" value="Dup_hybrid_motif"/>
</dbReference>
<name>A0A512RKU6_9BACT</name>
<comment type="caution">
    <text evidence="2">The sequence shown here is derived from an EMBL/GenBank/DDBJ whole genome shotgun (WGS) entry which is preliminary data.</text>
</comment>
<protein>
    <recommendedName>
        <fullName evidence="1">M23ase beta-sheet core domain-containing protein</fullName>
    </recommendedName>
</protein>
<dbReference type="PANTHER" id="PTHR21666">
    <property type="entry name" value="PEPTIDASE-RELATED"/>
    <property type="match status" value="1"/>
</dbReference>
<dbReference type="Proteomes" id="UP000321436">
    <property type="component" value="Unassembled WGS sequence"/>
</dbReference>
<dbReference type="Gene3D" id="2.30.30.40">
    <property type="entry name" value="SH3 Domains"/>
    <property type="match status" value="1"/>
</dbReference>
<dbReference type="InterPro" id="IPR050570">
    <property type="entry name" value="Cell_wall_metabolism_enzyme"/>
</dbReference>
<accession>A0A512RKU6</accession>
<dbReference type="AlphaFoldDB" id="A0A512RKU6"/>
<organism evidence="2 3">
    <name type="scientific">Chitinophaga cymbidii</name>
    <dbReference type="NCBI Taxonomy" id="1096750"/>
    <lineage>
        <taxon>Bacteria</taxon>
        <taxon>Pseudomonadati</taxon>
        <taxon>Bacteroidota</taxon>
        <taxon>Chitinophagia</taxon>
        <taxon>Chitinophagales</taxon>
        <taxon>Chitinophagaceae</taxon>
        <taxon>Chitinophaga</taxon>
    </lineage>
</organism>